<dbReference type="InterPro" id="IPR001106">
    <property type="entry name" value="Aromatic_Lyase"/>
</dbReference>
<dbReference type="CDD" id="cd00332">
    <property type="entry name" value="PAL-HAL"/>
    <property type="match status" value="1"/>
</dbReference>
<dbReference type="Gene3D" id="1.10.274.20">
    <property type="entry name" value="Phenylalanine ammonia-lyase 1, domain 3"/>
    <property type="match status" value="1"/>
</dbReference>
<dbReference type="GO" id="GO:0016841">
    <property type="term" value="F:ammonia-lyase activity"/>
    <property type="evidence" value="ECO:0007669"/>
    <property type="project" value="InterPro"/>
</dbReference>
<dbReference type="GO" id="GO:0005737">
    <property type="term" value="C:cytoplasm"/>
    <property type="evidence" value="ECO:0007669"/>
    <property type="project" value="InterPro"/>
</dbReference>
<dbReference type="GO" id="GO:0006559">
    <property type="term" value="P:L-phenylalanine catabolic process"/>
    <property type="evidence" value="ECO:0007669"/>
    <property type="project" value="InterPro"/>
</dbReference>
<gene>
    <name evidence="3" type="ORF">M747DRAFT_358220</name>
</gene>
<reference evidence="3 4" key="1">
    <citation type="submission" date="2018-07" db="EMBL/GenBank/DDBJ databases">
        <title>Section-level genome sequencing of Aspergillus section Nigri to investigate inter- and intra-species variation.</title>
        <authorList>
            <consortium name="DOE Joint Genome Institute"/>
            <person name="Vesth T.C."/>
            <person name="Nybo J.L."/>
            <person name="Theobald S."/>
            <person name="Frisvad J.C."/>
            <person name="Larsen T.O."/>
            <person name="Nielsen K.F."/>
            <person name="Hoof J.B."/>
            <person name="Brandl J."/>
            <person name="Salamov A."/>
            <person name="Riley R."/>
            <person name="Gladden J.M."/>
            <person name="Phatale P."/>
            <person name="Nielsen M.T."/>
            <person name="Lyhne E.K."/>
            <person name="Kogle M.E."/>
            <person name="Strasser K."/>
            <person name="McDonnell E."/>
            <person name="Barry K."/>
            <person name="Clum A."/>
            <person name="Chen C."/>
            <person name="Nolan M."/>
            <person name="Sandor L."/>
            <person name="Kuo A."/>
            <person name="Lipzen A."/>
            <person name="Hainaut M."/>
            <person name="Drula E."/>
            <person name="Tsang A."/>
            <person name="Magnuson J.K."/>
            <person name="Henrissat B."/>
            <person name="Wiebenga A."/>
            <person name="Simmons B.A."/>
            <person name="Makela M.R."/>
            <person name="De vries R.P."/>
            <person name="Grigoriev I.V."/>
            <person name="Mortensen U.H."/>
            <person name="Baker S.E."/>
            <person name="Andersen M.R."/>
        </authorList>
    </citation>
    <scope>NUCLEOTIDE SEQUENCE [LARGE SCALE GENOMIC DNA]</scope>
    <source>
        <strain evidence="3 4">ATCC 13496</strain>
    </source>
</reference>
<dbReference type="Proteomes" id="UP000253845">
    <property type="component" value="Unassembled WGS sequence"/>
</dbReference>
<dbReference type="Gene3D" id="1.10.275.10">
    <property type="entry name" value="Fumarase/aspartase (N-terminal domain)"/>
    <property type="match status" value="1"/>
</dbReference>
<dbReference type="InterPro" id="IPR024083">
    <property type="entry name" value="Fumarase/histidase_N"/>
</dbReference>
<accession>A0A370CEN9</accession>
<keyword evidence="2 3" id="KW-0456">Lyase</keyword>
<protein>
    <submittedName>
        <fullName evidence="3">Phenylalanine ammonia-lyase</fullName>
    </submittedName>
</protein>
<dbReference type="InterPro" id="IPR008948">
    <property type="entry name" value="L-Aspartase-like"/>
</dbReference>
<dbReference type="SUPFAM" id="SSF48557">
    <property type="entry name" value="L-aspartase-like"/>
    <property type="match status" value="1"/>
</dbReference>
<comment type="similarity">
    <text evidence="1 2">Belongs to the PAL/histidase family.</text>
</comment>
<evidence type="ECO:0000256" key="2">
    <source>
        <dbReference type="RuleBase" id="RU003954"/>
    </source>
</evidence>
<evidence type="ECO:0000313" key="3">
    <source>
        <dbReference type="EMBL" id="RDH24342.1"/>
    </source>
</evidence>
<evidence type="ECO:0000256" key="1">
    <source>
        <dbReference type="ARBA" id="ARBA00007238"/>
    </source>
</evidence>
<dbReference type="EMBL" id="KZ851902">
    <property type="protein sequence ID" value="RDH24342.1"/>
    <property type="molecule type" value="Genomic_DNA"/>
</dbReference>
<dbReference type="VEuPathDB" id="FungiDB:M747DRAFT_358220"/>
<dbReference type="AlphaFoldDB" id="A0A370CEN9"/>
<dbReference type="PANTHER" id="PTHR10362">
    <property type="entry name" value="HISTIDINE AMMONIA-LYASE"/>
    <property type="match status" value="1"/>
</dbReference>
<sequence>MADTPPNLSPDNSSLITHAEAMLSALMKVEKAVDEAGSGKNKPYDFTESVLDATSKLEFILIVGKIVSVNGRRLDLAEVVAVSKYVVSFDETPRPHFEADSLSYLRHGVTPVVCDNGTIRPKMQSSVEFLSKHLKEGNTVYGVNTGFGGSADTRTDNYRALQKALVQHHNAGVLLPAEQGLESTPIQDRLKKHSMPASYVKAAMLIRCNSLINGHSAVRPVAIHHILKMAAADFTPVVPLRGSISASGDLTPLAYIAGAIEGNPDIFVDCGPNHNNMILPSDEALAKLSLKPISFFPKEGLGLLNGTAFSAGAASLVLFEANQLALFAQVVTAMCTEALMGTRRNFHPFISNARPHPGQKEVARNLYGILSDSKLASDSIPEEVGLAQDRYAIRTTPQWIGPQIESLALATRQVECELNSTTDNPLLDTENGEVHHGGNYQAASITSAMEKVMTCMQMIGKMIFAQCSELLNPMFSKGLPPNLCADDPNLSFAFKGIDINMASYMSELAYLAHPVSNFVQSAEMHNQSINSLALLTARYAGDTVEILSLMMATHIYVLCQALDLRTLQLEFEESAKPSVDETTRVMCMDLVPEKRAAYIKVKIWNVLMQHWAKNSNLGLASRAATSTTHAVGTLINLITDECDESKIGEIPGKVLLWQKEVKSKLCDEYEMTREKYFLDPSTPDYLCTSCIKLYNYVRKTLEVPMHKGVVDHPTFLPPHTIPSEKQTIGSLISTIYVDLREGDLMHTLKGCFEVPLVGSVGKDDEE</sequence>
<organism evidence="3 4">
    <name type="scientific">Aspergillus niger ATCC 13496</name>
    <dbReference type="NCBI Taxonomy" id="1353008"/>
    <lineage>
        <taxon>Eukaryota</taxon>
        <taxon>Fungi</taxon>
        <taxon>Dikarya</taxon>
        <taxon>Ascomycota</taxon>
        <taxon>Pezizomycotina</taxon>
        <taxon>Eurotiomycetes</taxon>
        <taxon>Eurotiomycetidae</taxon>
        <taxon>Eurotiales</taxon>
        <taxon>Aspergillaceae</taxon>
        <taxon>Aspergillus</taxon>
        <taxon>Aspergillus subgen. Circumdati</taxon>
    </lineage>
</organism>
<name>A0A370CEN9_ASPNG</name>
<dbReference type="NCBIfam" id="TIGR01226">
    <property type="entry name" value="phe_am_lyase"/>
    <property type="match status" value="1"/>
</dbReference>
<dbReference type="InterPro" id="IPR005922">
    <property type="entry name" value="Phe_NH3-lyase"/>
</dbReference>
<dbReference type="Gene3D" id="1.20.200.10">
    <property type="entry name" value="Fumarase/aspartase (Central domain)"/>
    <property type="match status" value="1"/>
</dbReference>
<proteinExistence type="inferred from homology"/>
<dbReference type="Pfam" id="PF00221">
    <property type="entry name" value="Lyase_aromatic"/>
    <property type="match status" value="1"/>
</dbReference>
<dbReference type="PROSITE" id="PS00488">
    <property type="entry name" value="PAL_HISTIDASE"/>
    <property type="match status" value="1"/>
</dbReference>
<evidence type="ECO:0000313" key="4">
    <source>
        <dbReference type="Proteomes" id="UP000253845"/>
    </source>
</evidence>
<dbReference type="InterPro" id="IPR023144">
    <property type="entry name" value="Phe_NH3-lyase_shielding_dom_sf"/>
</dbReference>
<dbReference type="InterPro" id="IPR022313">
    <property type="entry name" value="Phe/His_NH3-lyase_AS"/>
</dbReference>